<feature type="binding site" evidence="2">
    <location>
        <position position="35"/>
    </location>
    <ligand>
        <name>substrate</name>
    </ligand>
</feature>
<dbReference type="FunFam" id="3.40.1180.10:FF:000001">
    <property type="entry name" value="(2E,6E)-farnesyl-diphosphate-specific ditrans,polycis-undecaprenyl-diphosphate synthase"/>
    <property type="match status" value="1"/>
</dbReference>
<dbReference type="Pfam" id="PF01255">
    <property type="entry name" value="Prenyltransf"/>
    <property type="match status" value="1"/>
</dbReference>
<dbReference type="InterPro" id="IPR018520">
    <property type="entry name" value="UPP_synth-like_CS"/>
</dbReference>
<dbReference type="InterPro" id="IPR036424">
    <property type="entry name" value="UPP_synth-like_sf"/>
</dbReference>
<evidence type="ECO:0000313" key="3">
    <source>
        <dbReference type="EMBL" id="ABQ27882.1"/>
    </source>
</evidence>
<feature type="binding site" evidence="2">
    <location>
        <position position="67"/>
    </location>
    <ligand>
        <name>substrate</name>
    </ligand>
</feature>
<dbReference type="GO" id="GO:0008834">
    <property type="term" value="F:ditrans,polycis-undecaprenyl-diphosphate synthase [(2E,6E)-farnesyl-diphosphate specific] activity"/>
    <property type="evidence" value="ECO:0007669"/>
    <property type="project" value="TreeGrafter"/>
</dbReference>
<feature type="binding site" evidence="2">
    <location>
        <position position="205"/>
    </location>
    <ligand>
        <name>Mg(2+)</name>
        <dbReference type="ChEBI" id="CHEBI:18420"/>
    </ligand>
</feature>
<feature type="binding site" evidence="2">
    <location>
        <position position="23"/>
    </location>
    <ligand>
        <name>substrate</name>
    </ligand>
</feature>
<dbReference type="GO" id="GO:0016094">
    <property type="term" value="P:polyprenol biosynthetic process"/>
    <property type="evidence" value="ECO:0007669"/>
    <property type="project" value="TreeGrafter"/>
</dbReference>
<comment type="similarity">
    <text evidence="2">Belongs to the UPP synthase family.</text>
</comment>
<comment type="subunit">
    <text evidence="2">Homodimer.</text>
</comment>
<reference evidence="3 4" key="1">
    <citation type="submission" date="2007-05" db="EMBL/GenBank/DDBJ databases">
        <title>Complete sequence of Geobacter uraniireducens Rf4.</title>
        <authorList>
            <consortium name="US DOE Joint Genome Institute"/>
            <person name="Copeland A."/>
            <person name="Lucas S."/>
            <person name="Lapidus A."/>
            <person name="Barry K."/>
            <person name="Detter J.C."/>
            <person name="Glavina del Rio T."/>
            <person name="Hammon N."/>
            <person name="Israni S."/>
            <person name="Dalin E."/>
            <person name="Tice H."/>
            <person name="Pitluck S."/>
            <person name="Chertkov O."/>
            <person name="Brettin T."/>
            <person name="Bruce D."/>
            <person name="Han C."/>
            <person name="Schmutz J."/>
            <person name="Larimer F."/>
            <person name="Land M."/>
            <person name="Hauser L."/>
            <person name="Kyrpides N."/>
            <person name="Mikhailova N."/>
            <person name="Shelobolina E."/>
            <person name="Aklujkar M."/>
            <person name="Lovley D."/>
            <person name="Richardson P."/>
        </authorList>
    </citation>
    <scope>NUCLEOTIDE SEQUENCE [LARGE SCALE GENOMIC DNA]</scope>
    <source>
        <strain evidence="3 4">Rf4</strain>
    </source>
</reference>
<feature type="binding site" evidence="2">
    <location>
        <begin position="63"/>
        <end position="65"/>
    </location>
    <ligand>
        <name>substrate</name>
    </ligand>
</feature>
<dbReference type="GO" id="GO:0005829">
    <property type="term" value="C:cytosol"/>
    <property type="evidence" value="ECO:0007669"/>
    <property type="project" value="TreeGrafter"/>
</dbReference>
<keyword evidence="2" id="KW-0460">Magnesium</keyword>
<name>A5G7W4_GEOUR</name>
<feature type="binding site" evidence="2">
    <location>
        <begin position="192"/>
        <end position="194"/>
    </location>
    <ligand>
        <name>substrate</name>
    </ligand>
</feature>
<dbReference type="Gene3D" id="3.40.1180.10">
    <property type="entry name" value="Decaprenyl diphosphate synthase-like"/>
    <property type="match status" value="1"/>
</dbReference>
<feature type="binding site" evidence="2">
    <location>
        <position position="18"/>
    </location>
    <ligand>
        <name>Mg(2+)</name>
        <dbReference type="ChEBI" id="CHEBI:18420"/>
    </ligand>
</feature>
<dbReference type="HOGENOM" id="CLU_038505_1_1_7"/>
<protein>
    <recommendedName>
        <fullName evidence="2">Isoprenyl transferase</fullName>
        <ecNumber evidence="2">2.5.1.-</ecNumber>
    </recommendedName>
</protein>
<feature type="binding site" evidence="2">
    <location>
        <begin position="19"/>
        <end position="22"/>
    </location>
    <ligand>
        <name>substrate</name>
    </ligand>
</feature>
<dbReference type="STRING" id="351605.Gura_3729"/>
<feature type="binding site" evidence="2">
    <location>
        <position position="186"/>
    </location>
    <ligand>
        <name>substrate</name>
    </ligand>
</feature>
<dbReference type="EC" id="2.5.1.-" evidence="2"/>
<feature type="active site" description="Proton acceptor" evidence="2">
    <location>
        <position position="66"/>
    </location>
</feature>
<comment type="cofactor">
    <cofactor evidence="2">
        <name>Mg(2+)</name>
        <dbReference type="ChEBI" id="CHEBI:18420"/>
    </cofactor>
    <text evidence="2">Binds 2 magnesium ions per subunit.</text>
</comment>
<dbReference type="PROSITE" id="PS01066">
    <property type="entry name" value="UPP_SYNTHASE"/>
    <property type="match status" value="1"/>
</dbReference>
<feature type="active site" evidence="2">
    <location>
        <position position="18"/>
    </location>
</feature>
<dbReference type="NCBIfam" id="NF011405">
    <property type="entry name" value="PRK14830.1"/>
    <property type="match status" value="1"/>
</dbReference>
<sequence>MHKLTKENLPRHLAVIMDGNGRWAKQRMLRRIVGHQKGVETVRLIVEECSRLGISYLTLFAFSAENWLRPKTEVKALMALLKKYIRSEIARMMHNNIRFNVIGDRGELPVDINRVIDDAIAQTAGNSGMLLTLALSYGARQEIVHAARQIAIDAASGKIAIDDINEGLFSDYLYTTRIPEPDFLIRTSGEMRISNFLLWQLAYTELYFTDVNWPDFDKNELAKAFRDYQSRERRFGKTSDQVQVGGTAVGDITRHR</sequence>
<dbReference type="OrthoDB" id="4191603at2"/>
<evidence type="ECO:0000256" key="1">
    <source>
        <dbReference type="ARBA" id="ARBA00022679"/>
    </source>
</evidence>
<dbReference type="Proteomes" id="UP000006695">
    <property type="component" value="Chromosome"/>
</dbReference>
<dbReference type="CDD" id="cd00475">
    <property type="entry name" value="Cis_IPPS"/>
    <property type="match status" value="1"/>
</dbReference>
<dbReference type="PANTHER" id="PTHR10291:SF0">
    <property type="entry name" value="DEHYDRODOLICHYL DIPHOSPHATE SYNTHASE 2"/>
    <property type="match status" value="1"/>
</dbReference>
<dbReference type="EMBL" id="CP000698">
    <property type="protein sequence ID" value="ABQ27882.1"/>
    <property type="molecule type" value="Genomic_DNA"/>
</dbReference>
<dbReference type="NCBIfam" id="TIGR00055">
    <property type="entry name" value="uppS"/>
    <property type="match status" value="1"/>
</dbReference>
<accession>A5G7W4</accession>
<dbReference type="SUPFAM" id="SSF64005">
    <property type="entry name" value="Undecaprenyl diphosphate synthase"/>
    <property type="match status" value="1"/>
</dbReference>
<evidence type="ECO:0000256" key="2">
    <source>
        <dbReference type="HAMAP-Rule" id="MF_01139"/>
    </source>
</evidence>
<dbReference type="AlphaFoldDB" id="A5G7W4"/>
<keyword evidence="1 2" id="KW-0808">Transferase</keyword>
<gene>
    <name evidence="3" type="ordered locus">Gura_3729</name>
</gene>
<keyword evidence="2" id="KW-0479">Metal-binding</keyword>
<dbReference type="InterPro" id="IPR001441">
    <property type="entry name" value="UPP_synth-like"/>
</dbReference>
<dbReference type="PANTHER" id="PTHR10291">
    <property type="entry name" value="DEHYDRODOLICHYL DIPHOSPHATE SYNTHASE FAMILY MEMBER"/>
    <property type="match status" value="1"/>
</dbReference>
<dbReference type="HAMAP" id="MF_01139">
    <property type="entry name" value="ISPT"/>
    <property type="match status" value="1"/>
</dbReference>
<organism evidence="3 4">
    <name type="scientific">Geotalea uraniireducens (strain Rf4)</name>
    <name type="common">Geobacter uraniireducens</name>
    <dbReference type="NCBI Taxonomy" id="351605"/>
    <lineage>
        <taxon>Bacteria</taxon>
        <taxon>Pseudomonadati</taxon>
        <taxon>Thermodesulfobacteriota</taxon>
        <taxon>Desulfuromonadia</taxon>
        <taxon>Geobacterales</taxon>
        <taxon>Geobacteraceae</taxon>
        <taxon>Geotalea</taxon>
    </lineage>
</organism>
<comment type="function">
    <text evidence="2">Catalyzes the condensation of isopentenyl diphosphate (IPP) with allylic pyrophosphates generating different type of terpenoids.</text>
</comment>
<evidence type="ECO:0000313" key="4">
    <source>
        <dbReference type="Proteomes" id="UP000006695"/>
    </source>
</evidence>
<feature type="binding site" evidence="2">
    <location>
        <position position="69"/>
    </location>
    <ligand>
        <name>substrate</name>
    </ligand>
</feature>
<dbReference type="KEGG" id="gur:Gura_3729"/>
<proteinExistence type="inferred from homology"/>
<keyword evidence="4" id="KW-1185">Reference proteome</keyword>
<feature type="binding site" evidence="2">
    <location>
        <position position="31"/>
    </location>
    <ligand>
        <name>substrate</name>
    </ligand>
</feature>
<dbReference type="GO" id="GO:0000287">
    <property type="term" value="F:magnesium ion binding"/>
    <property type="evidence" value="ECO:0007669"/>
    <property type="project" value="UniProtKB-UniRule"/>
</dbReference>
<dbReference type="RefSeq" id="WP_011940533.1">
    <property type="nucleotide sequence ID" value="NC_009483.1"/>
</dbReference>